<feature type="region of interest" description="Disordered" evidence="11">
    <location>
        <begin position="543"/>
        <end position="573"/>
    </location>
</feature>
<dbReference type="InterPro" id="IPR012338">
    <property type="entry name" value="Beta-lactam/transpept-like"/>
</dbReference>
<feature type="binding site" evidence="9">
    <location>
        <position position="277"/>
    </location>
    <ligand>
        <name>substrate</name>
    </ligand>
</feature>
<feature type="binding site" evidence="9">
    <location>
        <position position="284"/>
    </location>
    <ligand>
        <name>substrate</name>
    </ligand>
</feature>
<feature type="repeat" description="ANK" evidence="10">
    <location>
        <begin position="483"/>
        <end position="515"/>
    </location>
</feature>
<dbReference type="InterPro" id="IPR036770">
    <property type="entry name" value="Ankyrin_rpt-contain_sf"/>
</dbReference>
<dbReference type="Pfam" id="PF12796">
    <property type="entry name" value="Ank_2"/>
    <property type="match status" value="1"/>
</dbReference>
<feature type="compositionally biased region" description="Basic and acidic residues" evidence="11">
    <location>
        <begin position="561"/>
        <end position="573"/>
    </location>
</feature>
<evidence type="ECO:0000256" key="1">
    <source>
        <dbReference type="ARBA" id="ARBA00011076"/>
    </source>
</evidence>
<dbReference type="HAMAP" id="MF_00313">
    <property type="entry name" value="Glutaminase"/>
    <property type="match status" value="1"/>
</dbReference>
<dbReference type="Gene3D" id="1.10.238.210">
    <property type="match status" value="1"/>
</dbReference>
<evidence type="ECO:0000256" key="8">
    <source>
        <dbReference type="ARBA" id="ARBA00070405"/>
    </source>
</evidence>
<feature type="binding site" evidence="9">
    <location>
        <position position="380"/>
    </location>
    <ligand>
        <name>substrate</name>
    </ligand>
</feature>
<accession>A0A1X0XY75</accession>
<keyword evidence="4" id="KW-0677">Repeat</keyword>
<evidence type="ECO:0000256" key="2">
    <source>
        <dbReference type="ARBA" id="ARBA00011881"/>
    </source>
</evidence>
<keyword evidence="14" id="KW-1185">Reference proteome</keyword>
<feature type="binding site" evidence="9">
    <location>
        <position position="231"/>
    </location>
    <ligand>
        <name>substrate</name>
    </ligand>
</feature>
<dbReference type="InterPro" id="IPR015868">
    <property type="entry name" value="Glutaminase"/>
</dbReference>
<dbReference type="EMBL" id="MZZM01000025">
    <property type="protein sequence ID" value="ORJ57825.1"/>
    <property type="molecule type" value="Genomic_DNA"/>
</dbReference>
<dbReference type="PANTHER" id="PTHR12544:SF29">
    <property type="entry name" value="GLUTAMINASE"/>
    <property type="match status" value="1"/>
</dbReference>
<evidence type="ECO:0000313" key="13">
    <source>
        <dbReference type="EMBL" id="ORJ57825.1"/>
    </source>
</evidence>
<protein>
    <recommendedName>
        <fullName evidence="8 9">Glutaminase</fullName>
        <ecNumber evidence="3 9">3.5.1.2</ecNumber>
    </recommendedName>
</protein>
<evidence type="ECO:0000256" key="11">
    <source>
        <dbReference type="SAM" id="MobiDB-lite"/>
    </source>
</evidence>
<dbReference type="NCBIfam" id="TIGR03814">
    <property type="entry name" value="Gln_ase"/>
    <property type="match status" value="1"/>
</dbReference>
<dbReference type="PANTHER" id="PTHR12544">
    <property type="entry name" value="GLUTAMINASE"/>
    <property type="match status" value="1"/>
</dbReference>
<dbReference type="SMART" id="SM00248">
    <property type="entry name" value="ANK"/>
    <property type="match status" value="2"/>
</dbReference>
<evidence type="ECO:0000313" key="14">
    <source>
        <dbReference type="Proteomes" id="UP000193040"/>
    </source>
</evidence>
<dbReference type="InterPro" id="IPR002110">
    <property type="entry name" value="Ankyrin_rpt"/>
</dbReference>
<evidence type="ECO:0000256" key="9">
    <source>
        <dbReference type="HAMAP-Rule" id="MF_00313"/>
    </source>
</evidence>
<feature type="repeat" description="ANK" evidence="10">
    <location>
        <begin position="450"/>
        <end position="482"/>
    </location>
</feature>
<evidence type="ECO:0000259" key="12">
    <source>
        <dbReference type="Pfam" id="PF17959"/>
    </source>
</evidence>
<feature type="binding site" evidence="9">
    <location>
        <position position="182"/>
    </location>
    <ligand>
        <name>substrate</name>
    </ligand>
</feature>
<reference evidence="13 14" key="1">
    <citation type="submission" date="2017-03" db="EMBL/GenBank/DDBJ databases">
        <title>Genomic insights into Mycobacterium simiae human colonization.</title>
        <authorList>
            <person name="Steffani J.L."/>
            <person name="Brunck M.E."/>
            <person name="Cruz E."/>
            <person name="Montiel R."/>
            <person name="Barona F."/>
        </authorList>
    </citation>
    <scope>NUCLEOTIDE SEQUENCE [LARGE SCALE GENOMIC DNA]</scope>
    <source>
        <strain evidence="13 14">MsiGto</strain>
    </source>
</reference>
<evidence type="ECO:0000256" key="6">
    <source>
        <dbReference type="ARBA" id="ARBA00023043"/>
    </source>
</evidence>
<dbReference type="AlphaFoldDB" id="A0A1X0XY75"/>
<keyword evidence="6 10" id="KW-0040">ANK repeat</keyword>
<dbReference type="Gene3D" id="3.40.710.10">
    <property type="entry name" value="DD-peptidase/beta-lactamase superfamily"/>
    <property type="match status" value="1"/>
</dbReference>
<dbReference type="PROSITE" id="PS50088">
    <property type="entry name" value="ANK_REPEAT"/>
    <property type="match status" value="2"/>
</dbReference>
<evidence type="ECO:0000256" key="10">
    <source>
        <dbReference type="PROSITE-ProRule" id="PRU00023"/>
    </source>
</evidence>
<evidence type="ECO:0000256" key="5">
    <source>
        <dbReference type="ARBA" id="ARBA00022801"/>
    </source>
</evidence>
<dbReference type="SUPFAM" id="SSF56601">
    <property type="entry name" value="beta-lactamase/transpeptidase-like"/>
    <property type="match status" value="1"/>
</dbReference>
<sequence>MSLGAQLDPSSGNVFVGTGDGLARSTSNWAGDGADAVGSIAQTFKMDAQQRISLMELLNRLATTGIGMDDPRVREIVADPPGADSFDGGKLTLEQFSTVCLASGGLVARALRGDLVIPDFARLQSELQEMYTTVRANNGGAVADYIPQLKRVDPDKFGIAVCTVDGQRFSIGDTGDLFCVQSMCKPINYSLALEEHGIAAVHSHVGREPSGRGFNELSLTADGLPHNPMINSGAIMTCSLLRSGDELADRFDHVARTWRRLSGSGRVGFNNSVYLSERRTADRNFALGYFMREQGAFPDGTDLVETLEFYFQCCAIELDAQALAVVAATFANAGINPLTIDAVFKPSTARHCLSLMSSCGMYDYSGEFAFTIGLPAKSGVSGGLILVVPGVMGVCIWSPRLDTLGNSVRGVEFCKEFVTRYNFHVFDSLTVGEDTGKRDPRRKKNDTEVTGTMRLLYAASKGDVDELQAVLASGSDPNAADYDGRTGLHLAAAEGHIAAVRYLLASGARPGVADRWGGTPLTDAKRAKHTAVAQLLAAHRTDEEPAADVIAGPSHLTARTPSKEKKTESATPT</sequence>
<keyword evidence="5 9" id="KW-0378">Hydrolase</keyword>
<feature type="binding site" evidence="9">
    <location>
        <position position="310"/>
    </location>
    <ligand>
        <name>substrate</name>
    </ligand>
</feature>
<evidence type="ECO:0000256" key="7">
    <source>
        <dbReference type="ARBA" id="ARBA00049534"/>
    </source>
</evidence>
<dbReference type="GO" id="GO:0006543">
    <property type="term" value="P:L-glutamine catabolic process"/>
    <property type="evidence" value="ECO:0007669"/>
    <property type="project" value="TreeGrafter"/>
</dbReference>
<comment type="subunit">
    <text evidence="2 9">Homotetramer.</text>
</comment>
<comment type="caution">
    <text evidence="13">The sequence shown here is derived from an EMBL/GenBank/DDBJ whole genome shotgun (WGS) entry which is preliminary data.</text>
</comment>
<dbReference type="Pfam" id="PF17959">
    <property type="entry name" value="EF-hand_14"/>
    <property type="match status" value="1"/>
</dbReference>
<dbReference type="Proteomes" id="UP000193040">
    <property type="component" value="Unassembled WGS sequence"/>
</dbReference>
<dbReference type="PROSITE" id="PS50297">
    <property type="entry name" value="ANK_REP_REGION"/>
    <property type="match status" value="1"/>
</dbReference>
<dbReference type="GO" id="GO:0006537">
    <property type="term" value="P:glutamate biosynthetic process"/>
    <property type="evidence" value="ECO:0007669"/>
    <property type="project" value="TreeGrafter"/>
</dbReference>
<evidence type="ECO:0000256" key="4">
    <source>
        <dbReference type="ARBA" id="ARBA00022737"/>
    </source>
</evidence>
<dbReference type="InterPro" id="IPR041541">
    <property type="entry name" value="Glutaminase_EF-hand"/>
</dbReference>
<comment type="similarity">
    <text evidence="1 9">Belongs to the glutaminase family.</text>
</comment>
<organism evidence="13 14">
    <name type="scientific">Mycobacterium simiae</name>
    <name type="common">Mycobacterium habana</name>
    <dbReference type="NCBI Taxonomy" id="1784"/>
    <lineage>
        <taxon>Bacteria</taxon>
        <taxon>Bacillati</taxon>
        <taxon>Actinomycetota</taxon>
        <taxon>Actinomycetes</taxon>
        <taxon>Mycobacteriales</taxon>
        <taxon>Mycobacteriaceae</taxon>
        <taxon>Mycobacterium</taxon>
        <taxon>Mycobacterium simiae complex</taxon>
    </lineage>
</organism>
<feature type="domain" description="Glutaminase EF-hand" evidence="12">
    <location>
        <begin position="40"/>
        <end position="118"/>
    </location>
</feature>
<dbReference type="Gene3D" id="1.25.40.20">
    <property type="entry name" value="Ankyrin repeat-containing domain"/>
    <property type="match status" value="1"/>
</dbReference>
<dbReference type="RefSeq" id="WP_084952368.1">
    <property type="nucleotide sequence ID" value="NZ_MZZM01000025.1"/>
</dbReference>
<name>A0A1X0XY75_MYCSI</name>
<dbReference type="Pfam" id="PF04960">
    <property type="entry name" value="Glutaminase"/>
    <property type="match status" value="1"/>
</dbReference>
<gene>
    <name evidence="9" type="primary">glsA</name>
    <name evidence="13" type="ORF">B5M45_19670</name>
</gene>
<comment type="catalytic activity">
    <reaction evidence="7 9">
        <text>L-glutamine + H2O = L-glutamate + NH4(+)</text>
        <dbReference type="Rhea" id="RHEA:15889"/>
        <dbReference type="ChEBI" id="CHEBI:15377"/>
        <dbReference type="ChEBI" id="CHEBI:28938"/>
        <dbReference type="ChEBI" id="CHEBI:29985"/>
        <dbReference type="ChEBI" id="CHEBI:58359"/>
        <dbReference type="EC" id="3.5.1.2"/>
    </reaction>
</comment>
<dbReference type="FunFam" id="3.40.710.10:FF:000005">
    <property type="entry name" value="Glutaminase"/>
    <property type="match status" value="1"/>
</dbReference>
<dbReference type="GO" id="GO:0004359">
    <property type="term" value="F:glutaminase activity"/>
    <property type="evidence" value="ECO:0007669"/>
    <property type="project" value="UniProtKB-UniRule"/>
</dbReference>
<feature type="binding site" evidence="9">
    <location>
        <position position="362"/>
    </location>
    <ligand>
        <name>substrate</name>
    </ligand>
</feature>
<dbReference type="EC" id="3.5.1.2" evidence="3 9"/>
<dbReference type="SUPFAM" id="SSF48403">
    <property type="entry name" value="Ankyrin repeat"/>
    <property type="match status" value="1"/>
</dbReference>
<proteinExistence type="inferred from homology"/>
<evidence type="ECO:0000256" key="3">
    <source>
        <dbReference type="ARBA" id="ARBA00012918"/>
    </source>
</evidence>
<keyword evidence="9" id="KW-0007">Acetylation</keyword>